<dbReference type="NCBIfam" id="TIGR00842">
    <property type="entry name" value="bcct"/>
    <property type="match status" value="1"/>
</dbReference>
<feature type="transmembrane region" description="Helical" evidence="8">
    <location>
        <begin position="315"/>
        <end position="333"/>
    </location>
</feature>
<name>D6Y0K2_BACIE</name>
<comment type="subcellular location">
    <subcellularLocation>
        <location evidence="1">Cell membrane</location>
        <topology evidence="1">Multi-pass membrane protein</topology>
    </subcellularLocation>
</comment>
<accession>D6Y0K2</accession>
<feature type="transmembrane region" description="Helical" evidence="8">
    <location>
        <begin position="228"/>
        <end position="248"/>
    </location>
</feature>
<dbReference type="Pfam" id="PF02028">
    <property type="entry name" value="BCCT"/>
    <property type="match status" value="1"/>
</dbReference>
<evidence type="ECO:0000256" key="6">
    <source>
        <dbReference type="ARBA" id="ARBA00022989"/>
    </source>
</evidence>
<feature type="transmembrane region" description="Helical" evidence="8">
    <location>
        <begin position="192"/>
        <end position="216"/>
    </location>
</feature>
<sequence>MNHSKVEPSIFWPSLILIVTATLLLVTFRETAGPVVSGMMTGITFRLDWAFEFLTIGLFIVLLWLMTGRYGKVRLGQAGDRPEFSRFSWGGMLFTASMGTSIMFWSIVEPIYYYTWPPFGMEAESTGAAEYAVSYGLFHWGISAWALYALPAVVMAYSFYVKQNRSLKISAACQGALGKHADGWIGKGIDILVIWSMIGGLGTSLGLGVPMVAAVLGDLIGVEQSLGLNIAIIVFWTFIFSFSAYFGLYKGIRKLSDYNVYMALGLALFVIVAGPTLFLLSYFTNSLGIMLNDFMRMSLYTDPIGQSGFPQAWTVFYWAWFAATAPFIGIFVARISKGRSIRELVFHVLLWGSVGSWLYFGVFGGYAMNLQLTGAVDLVGIQAEAGDTSVIVAVLNSLPLSVLVSIFFLILGFIFLATSLDSASYVIASVATKNLSDKGEPARWHRLMWGVLLSTLAISLTLAGGLDVVQTSSVLVAVPVLIMYALMTYSLVKWLKQDEAIHSYVSND</sequence>
<gene>
    <name evidence="9" type="ordered locus">Bsel_3088</name>
</gene>
<dbReference type="HOGENOM" id="CLU_010118_6_0_9"/>
<feature type="transmembrane region" description="Helical" evidence="8">
    <location>
        <begin position="402"/>
        <end position="427"/>
    </location>
</feature>
<reference evidence="9" key="1">
    <citation type="submission" date="2009-10" db="EMBL/GenBank/DDBJ databases">
        <title>Complete sequence of Bacillus selenitireducens MLS10.</title>
        <authorList>
            <consortium name="US DOE Joint Genome Institute"/>
            <person name="Lucas S."/>
            <person name="Copeland A."/>
            <person name="Lapidus A."/>
            <person name="Glavina del Rio T."/>
            <person name="Dalin E."/>
            <person name="Tice H."/>
            <person name="Bruce D."/>
            <person name="Goodwin L."/>
            <person name="Pitluck S."/>
            <person name="Sims D."/>
            <person name="Brettin T."/>
            <person name="Detter J.C."/>
            <person name="Han C."/>
            <person name="Larimer F."/>
            <person name="Land M."/>
            <person name="Hauser L."/>
            <person name="Kyrpides N."/>
            <person name="Ovchinnikova G."/>
            <person name="Stolz J."/>
        </authorList>
    </citation>
    <scope>NUCLEOTIDE SEQUENCE [LARGE SCALE GENOMIC DNA]</scope>
    <source>
        <strain evidence="9">MLS10</strain>
    </source>
</reference>
<dbReference type="EMBL" id="CP001791">
    <property type="protein sequence ID" value="ADI00570.1"/>
    <property type="molecule type" value="Genomic_DNA"/>
</dbReference>
<dbReference type="KEGG" id="bse:Bsel_3088"/>
<feature type="transmembrane region" description="Helical" evidence="8">
    <location>
        <begin position="345"/>
        <end position="368"/>
    </location>
</feature>
<keyword evidence="7 8" id="KW-0472">Membrane</keyword>
<feature type="transmembrane region" description="Helical" evidence="8">
    <location>
        <begin position="49"/>
        <end position="66"/>
    </location>
</feature>
<keyword evidence="5 8" id="KW-0812">Transmembrane</keyword>
<feature type="transmembrane region" description="Helical" evidence="8">
    <location>
        <begin position="447"/>
        <end position="466"/>
    </location>
</feature>
<dbReference type="OrthoDB" id="9775735at2"/>
<dbReference type="GO" id="GO:0005886">
    <property type="term" value="C:plasma membrane"/>
    <property type="evidence" value="ECO:0007669"/>
    <property type="project" value="UniProtKB-SubCell"/>
</dbReference>
<feature type="transmembrane region" description="Helical" evidence="8">
    <location>
        <begin position="260"/>
        <end position="283"/>
    </location>
</feature>
<dbReference type="AlphaFoldDB" id="D6Y0K2"/>
<dbReference type="STRING" id="439292.Bsel_3088"/>
<dbReference type="Proteomes" id="UP000000271">
    <property type="component" value="Chromosome"/>
</dbReference>
<evidence type="ECO:0000256" key="3">
    <source>
        <dbReference type="ARBA" id="ARBA00022448"/>
    </source>
</evidence>
<evidence type="ECO:0000256" key="1">
    <source>
        <dbReference type="ARBA" id="ARBA00004651"/>
    </source>
</evidence>
<feature type="transmembrane region" description="Helical" evidence="8">
    <location>
        <begin position="12"/>
        <end position="29"/>
    </location>
</feature>
<dbReference type="InterPro" id="IPR000060">
    <property type="entry name" value="BCCT_transptr"/>
</dbReference>
<evidence type="ECO:0000256" key="8">
    <source>
        <dbReference type="SAM" id="Phobius"/>
    </source>
</evidence>
<evidence type="ECO:0000256" key="4">
    <source>
        <dbReference type="ARBA" id="ARBA00022475"/>
    </source>
</evidence>
<evidence type="ECO:0000313" key="9">
    <source>
        <dbReference type="EMBL" id="ADI00570.1"/>
    </source>
</evidence>
<dbReference type="PANTHER" id="PTHR30047:SF7">
    <property type="entry name" value="HIGH-AFFINITY CHOLINE TRANSPORT PROTEIN"/>
    <property type="match status" value="1"/>
</dbReference>
<proteinExistence type="inferred from homology"/>
<comment type="similarity">
    <text evidence="2">Belongs to the BCCT transporter (TC 2.A.15) family.</text>
</comment>
<organism evidence="9 10">
    <name type="scientific">Bacillus selenitireducens (strain ATCC 700615 / DSM 15326 / MLS10)</name>
    <dbReference type="NCBI Taxonomy" id="439292"/>
    <lineage>
        <taxon>Bacteria</taxon>
        <taxon>Bacillati</taxon>
        <taxon>Bacillota</taxon>
        <taxon>Bacilli</taxon>
        <taxon>Bacillales</taxon>
        <taxon>Bacillaceae</taxon>
        <taxon>Salisediminibacterium</taxon>
    </lineage>
</organism>
<feature type="transmembrane region" description="Helical" evidence="8">
    <location>
        <begin position="137"/>
        <end position="160"/>
    </location>
</feature>
<evidence type="ECO:0000256" key="5">
    <source>
        <dbReference type="ARBA" id="ARBA00022692"/>
    </source>
</evidence>
<dbReference type="eggNOG" id="COG1292">
    <property type="taxonomic scope" value="Bacteria"/>
</dbReference>
<dbReference type="RefSeq" id="WP_013173974.1">
    <property type="nucleotide sequence ID" value="NC_014219.1"/>
</dbReference>
<keyword evidence="4" id="KW-1003">Cell membrane</keyword>
<keyword evidence="6 8" id="KW-1133">Transmembrane helix</keyword>
<protein>
    <submittedName>
        <fullName evidence="9">Choline/carnitine/betaine transporter</fullName>
    </submittedName>
</protein>
<dbReference type="PANTHER" id="PTHR30047">
    <property type="entry name" value="HIGH-AFFINITY CHOLINE TRANSPORT PROTEIN-RELATED"/>
    <property type="match status" value="1"/>
</dbReference>
<evidence type="ECO:0000256" key="7">
    <source>
        <dbReference type="ARBA" id="ARBA00023136"/>
    </source>
</evidence>
<evidence type="ECO:0000313" key="10">
    <source>
        <dbReference type="Proteomes" id="UP000000271"/>
    </source>
</evidence>
<feature type="transmembrane region" description="Helical" evidence="8">
    <location>
        <begin position="87"/>
        <end position="108"/>
    </location>
</feature>
<feature type="transmembrane region" description="Helical" evidence="8">
    <location>
        <begin position="472"/>
        <end position="492"/>
    </location>
</feature>
<evidence type="ECO:0000256" key="2">
    <source>
        <dbReference type="ARBA" id="ARBA00005658"/>
    </source>
</evidence>
<dbReference type="GO" id="GO:0022857">
    <property type="term" value="F:transmembrane transporter activity"/>
    <property type="evidence" value="ECO:0007669"/>
    <property type="project" value="InterPro"/>
</dbReference>
<keyword evidence="3" id="KW-0813">Transport</keyword>
<keyword evidence="10" id="KW-1185">Reference proteome</keyword>